<dbReference type="Pfam" id="PF00023">
    <property type="entry name" value="Ank"/>
    <property type="match status" value="1"/>
</dbReference>
<evidence type="ECO:0000259" key="10">
    <source>
        <dbReference type="Pfam" id="PF13962"/>
    </source>
</evidence>
<comment type="subcellular location">
    <subcellularLocation>
        <location evidence="1">Membrane</location>
        <topology evidence="1">Multi-pass membrane protein</topology>
    </subcellularLocation>
</comment>
<feature type="repeat" description="ANK" evidence="7">
    <location>
        <begin position="171"/>
        <end position="203"/>
    </location>
</feature>
<protein>
    <recommendedName>
        <fullName evidence="10">PGG domain-containing protein</fullName>
    </recommendedName>
</protein>
<feature type="repeat" description="ANK" evidence="7">
    <location>
        <begin position="103"/>
        <end position="135"/>
    </location>
</feature>
<dbReference type="EMBL" id="CM031826">
    <property type="protein sequence ID" value="KAG6727821.1"/>
    <property type="molecule type" value="Genomic_DNA"/>
</dbReference>
<evidence type="ECO:0000256" key="7">
    <source>
        <dbReference type="PROSITE-ProRule" id="PRU00023"/>
    </source>
</evidence>
<dbReference type="PROSITE" id="PS50297">
    <property type="entry name" value="ANK_REP_REGION"/>
    <property type="match status" value="2"/>
</dbReference>
<dbReference type="PROSITE" id="PS50088">
    <property type="entry name" value="ANK_REPEAT"/>
    <property type="match status" value="3"/>
</dbReference>
<reference evidence="11" key="1">
    <citation type="submission" date="2021-01" db="EMBL/GenBank/DDBJ databases">
        <authorList>
            <person name="Lovell J.T."/>
            <person name="Bentley N."/>
            <person name="Bhattarai G."/>
            <person name="Jenkins J.W."/>
            <person name="Sreedasyam A."/>
            <person name="Alarcon Y."/>
            <person name="Bock C."/>
            <person name="Boston L."/>
            <person name="Carlson J."/>
            <person name="Cervantes K."/>
            <person name="Clermont K."/>
            <person name="Krom N."/>
            <person name="Kubenka K."/>
            <person name="Mamidi S."/>
            <person name="Mattison C."/>
            <person name="Monteros M."/>
            <person name="Pisani C."/>
            <person name="Plott C."/>
            <person name="Rajasekar S."/>
            <person name="Rhein H.S."/>
            <person name="Rohla C."/>
            <person name="Song M."/>
            <person name="Hilaire R.S."/>
            <person name="Shu S."/>
            <person name="Wells L."/>
            <person name="Wang X."/>
            <person name="Webber J."/>
            <person name="Heerema R.J."/>
            <person name="Klein P."/>
            <person name="Conner P."/>
            <person name="Grauke L."/>
            <person name="Grimwood J."/>
            <person name="Schmutz J."/>
            <person name="Randall J.J."/>
        </authorList>
    </citation>
    <scope>NUCLEOTIDE SEQUENCE</scope>
    <source>
        <tissue evidence="11">Leaf</tissue>
    </source>
</reference>
<evidence type="ECO:0000256" key="8">
    <source>
        <dbReference type="SAM" id="MobiDB-lite"/>
    </source>
</evidence>
<evidence type="ECO:0000256" key="9">
    <source>
        <dbReference type="SAM" id="Phobius"/>
    </source>
</evidence>
<dbReference type="Pfam" id="PF13962">
    <property type="entry name" value="PGG"/>
    <property type="match status" value="1"/>
</dbReference>
<evidence type="ECO:0000313" key="12">
    <source>
        <dbReference type="Proteomes" id="UP000811246"/>
    </source>
</evidence>
<name>A0A922K0Z8_CARIL</name>
<keyword evidence="5 7" id="KW-0040">ANK repeat</keyword>
<gene>
    <name evidence="11" type="ORF">I3842_02G144100</name>
</gene>
<dbReference type="Proteomes" id="UP000811246">
    <property type="component" value="Chromosome 2"/>
</dbReference>
<organism evidence="11 12">
    <name type="scientific">Carya illinoinensis</name>
    <name type="common">Pecan</name>
    <dbReference type="NCBI Taxonomy" id="32201"/>
    <lineage>
        <taxon>Eukaryota</taxon>
        <taxon>Viridiplantae</taxon>
        <taxon>Streptophyta</taxon>
        <taxon>Embryophyta</taxon>
        <taxon>Tracheophyta</taxon>
        <taxon>Spermatophyta</taxon>
        <taxon>Magnoliopsida</taxon>
        <taxon>eudicotyledons</taxon>
        <taxon>Gunneridae</taxon>
        <taxon>Pentapetalae</taxon>
        <taxon>rosids</taxon>
        <taxon>fabids</taxon>
        <taxon>Fagales</taxon>
        <taxon>Juglandaceae</taxon>
        <taxon>Carya</taxon>
    </lineage>
</organism>
<evidence type="ECO:0000256" key="1">
    <source>
        <dbReference type="ARBA" id="ARBA00004141"/>
    </source>
</evidence>
<feature type="transmembrane region" description="Helical" evidence="9">
    <location>
        <begin position="511"/>
        <end position="536"/>
    </location>
</feature>
<dbReference type="InterPro" id="IPR026961">
    <property type="entry name" value="PGG_dom"/>
</dbReference>
<dbReference type="PANTHER" id="PTHR24186:SF38">
    <property type="entry name" value="ANKYRIN REPEAT FAMILY PROTEIN"/>
    <property type="match status" value="1"/>
</dbReference>
<feature type="repeat" description="ANK" evidence="7">
    <location>
        <begin position="69"/>
        <end position="91"/>
    </location>
</feature>
<sequence>MDPRLMVAVARNDQNTFINLVRENEDFLDQRTAESRNTVLHWASRFGHTDLVKEVLKLRPMFVEAENAKLETPLHEACRLGQTQILKLLLETNPGAACKLNAENQSPFFVACSNGHLDVVKILLNQSWLVGIEDEGLDSTCLHVAVSRGFKDIVRELLNVCPGLARTFDRNGYSPLHCACISGHLEITKMLLCLGLDIALQFSSTGYMPLHLAAMNGKTETFEEFERMAPICFHHLTRQGETVFNLTVKYKHYDAFMWLVGAFHDTDLFHHTDQLGNTLLHLAVSRGCSQMVAYLINETTLKINSENWEGLTAFDILYQANRMDKFPDIKDLLERSGGRKGSRMWSMTNVVDDPSNKRTSSEVNSIHHQVEETNEIQDDNNKTRALQNARNTITLVSILIATVTFTAGMSPPLGIIFQEGQLEGKKENLTRKENTAFKVFIISNNLALFTSLSIVIILVSIIPFQRKLLMRLLVIIHKVMWVAVSFMATSYVAATWMIVAHHPGMEWMFEALIAICAGTMGTLFLFLGHTLATHWLRKLKWRKGKGKKNGTVAPKPTPSDGKIKSTSANPDIRGDIQPNSGDADHVKKERRSQSSSSTNSDISSSMSRGYHPY</sequence>
<evidence type="ECO:0000256" key="3">
    <source>
        <dbReference type="ARBA" id="ARBA00022737"/>
    </source>
</evidence>
<feature type="transmembrane region" description="Helical" evidence="9">
    <location>
        <begin position="437"/>
        <end position="459"/>
    </location>
</feature>
<feature type="transmembrane region" description="Helical" evidence="9">
    <location>
        <begin position="392"/>
        <end position="417"/>
    </location>
</feature>
<dbReference type="SMART" id="SM00248">
    <property type="entry name" value="ANK"/>
    <property type="match status" value="8"/>
</dbReference>
<feature type="region of interest" description="Disordered" evidence="8">
    <location>
        <begin position="545"/>
        <end position="613"/>
    </location>
</feature>
<evidence type="ECO:0000256" key="2">
    <source>
        <dbReference type="ARBA" id="ARBA00022692"/>
    </source>
</evidence>
<dbReference type="AlphaFoldDB" id="A0A922K0Z8"/>
<evidence type="ECO:0000256" key="4">
    <source>
        <dbReference type="ARBA" id="ARBA00022989"/>
    </source>
</evidence>
<comment type="caution">
    <text evidence="11">The sequence shown here is derived from an EMBL/GenBank/DDBJ whole genome shotgun (WGS) entry which is preliminary data.</text>
</comment>
<dbReference type="GO" id="GO:0005886">
    <property type="term" value="C:plasma membrane"/>
    <property type="evidence" value="ECO:0007669"/>
    <property type="project" value="TreeGrafter"/>
</dbReference>
<dbReference type="Pfam" id="PF12796">
    <property type="entry name" value="Ank_2"/>
    <property type="match status" value="2"/>
</dbReference>
<proteinExistence type="predicted"/>
<evidence type="ECO:0000256" key="5">
    <source>
        <dbReference type="ARBA" id="ARBA00023043"/>
    </source>
</evidence>
<dbReference type="PANTHER" id="PTHR24186">
    <property type="entry name" value="PROTEIN PHOSPHATASE 1 REGULATORY SUBUNIT"/>
    <property type="match status" value="1"/>
</dbReference>
<evidence type="ECO:0000313" key="11">
    <source>
        <dbReference type="EMBL" id="KAG6727821.1"/>
    </source>
</evidence>
<accession>A0A922K0Z8</accession>
<evidence type="ECO:0000256" key="6">
    <source>
        <dbReference type="ARBA" id="ARBA00023136"/>
    </source>
</evidence>
<keyword evidence="4 9" id="KW-1133">Transmembrane helix</keyword>
<feature type="transmembrane region" description="Helical" evidence="9">
    <location>
        <begin position="479"/>
        <end position="499"/>
    </location>
</feature>
<feature type="domain" description="PGG" evidence="10">
    <location>
        <begin position="385"/>
        <end position="497"/>
    </location>
</feature>
<keyword evidence="6 9" id="KW-0472">Membrane</keyword>
<feature type="compositionally biased region" description="Low complexity" evidence="8">
    <location>
        <begin position="593"/>
        <end position="607"/>
    </location>
</feature>
<dbReference type="InterPro" id="IPR002110">
    <property type="entry name" value="Ankyrin_rpt"/>
</dbReference>
<keyword evidence="2 9" id="KW-0812">Transmembrane</keyword>
<keyword evidence="3" id="KW-0677">Repeat</keyword>